<dbReference type="EC" id="1.2.1.12" evidence="4"/>
<evidence type="ECO:0000256" key="3">
    <source>
        <dbReference type="ARBA" id="ARBA00011881"/>
    </source>
</evidence>
<protein>
    <recommendedName>
        <fullName evidence="4">glyceraldehyde-3-phosphate dehydrogenase (phosphorylating)</fullName>
        <ecNumber evidence="4">1.2.1.12</ecNumber>
    </recommendedName>
</protein>
<evidence type="ECO:0000256" key="10">
    <source>
        <dbReference type="SAM" id="MobiDB-lite"/>
    </source>
</evidence>
<dbReference type="PANTHER" id="PTHR10836">
    <property type="entry name" value="GLYCERALDEHYDE 3-PHOSPHATE DEHYDROGENASE"/>
    <property type="match status" value="1"/>
</dbReference>
<evidence type="ECO:0000256" key="5">
    <source>
        <dbReference type="ARBA" id="ARBA00023002"/>
    </source>
</evidence>
<dbReference type="SUPFAM" id="SSF51735">
    <property type="entry name" value="NAD(P)-binding Rossmann-fold domains"/>
    <property type="match status" value="3"/>
</dbReference>
<evidence type="ECO:0000256" key="2">
    <source>
        <dbReference type="ARBA" id="ARBA00007406"/>
    </source>
</evidence>
<dbReference type="CDD" id="cd18126">
    <property type="entry name" value="GAPDH_I_C"/>
    <property type="match status" value="3"/>
</dbReference>
<dbReference type="Pfam" id="PF26215">
    <property type="entry name" value="HTH_animal"/>
    <property type="match status" value="1"/>
</dbReference>
<dbReference type="InterPro" id="IPR058912">
    <property type="entry name" value="HTH_animal"/>
</dbReference>
<keyword evidence="7" id="KW-0324">Glycolysis</keyword>
<comment type="subunit">
    <text evidence="3">Homotetramer.</text>
</comment>
<dbReference type="InterPro" id="IPR036291">
    <property type="entry name" value="NAD(P)-bd_dom_sf"/>
</dbReference>
<dbReference type="InterPro" id="IPR020831">
    <property type="entry name" value="GlycerAld/Erythrose_P_DH"/>
</dbReference>
<dbReference type="InterPro" id="IPR020828">
    <property type="entry name" value="GlycerAld_3-P_DH_NAD(P)-bd"/>
</dbReference>
<evidence type="ECO:0000313" key="12">
    <source>
        <dbReference type="EMBL" id="UYV68549.1"/>
    </source>
</evidence>
<evidence type="ECO:0000313" key="13">
    <source>
        <dbReference type="Proteomes" id="UP001235939"/>
    </source>
</evidence>
<evidence type="ECO:0000256" key="8">
    <source>
        <dbReference type="ARBA" id="ARBA00047698"/>
    </source>
</evidence>
<reference evidence="12 13" key="1">
    <citation type="submission" date="2022-01" db="EMBL/GenBank/DDBJ databases">
        <title>A chromosomal length assembly of Cordylochernes scorpioides.</title>
        <authorList>
            <person name="Zeh D."/>
            <person name="Zeh J."/>
        </authorList>
    </citation>
    <scope>NUCLEOTIDE SEQUENCE [LARGE SCALE GENOMIC DNA]</scope>
    <source>
        <strain evidence="12">IN4F17</strain>
        <tissue evidence="12">Whole Body</tissue>
    </source>
</reference>
<keyword evidence="5" id="KW-0560">Oxidoreductase</keyword>
<dbReference type="CDD" id="cd05214">
    <property type="entry name" value="GAPDH_I_N"/>
    <property type="match status" value="3"/>
</dbReference>
<evidence type="ECO:0000256" key="7">
    <source>
        <dbReference type="ARBA" id="ARBA00023152"/>
    </source>
</evidence>
<keyword evidence="13" id="KW-1185">Reference proteome</keyword>
<dbReference type="Gene3D" id="3.30.360.10">
    <property type="entry name" value="Dihydrodipicolinate Reductase, domain 2"/>
    <property type="match status" value="3"/>
</dbReference>
<comment type="pathway">
    <text evidence="1">Carbohydrate degradation; glycolysis; pyruvate from D-glyceraldehyde 3-phosphate: step 1/5.</text>
</comment>
<accession>A0ABY6KI84</accession>
<evidence type="ECO:0000256" key="9">
    <source>
        <dbReference type="RuleBase" id="RU000397"/>
    </source>
</evidence>
<feature type="domain" description="Glyceraldehyde 3-phosphate dehydrogenase NAD(P) binding" evidence="11">
    <location>
        <begin position="1284"/>
        <end position="1423"/>
    </location>
</feature>
<feature type="domain" description="Glyceraldehyde 3-phosphate dehydrogenase NAD(P) binding" evidence="11">
    <location>
        <begin position="590"/>
        <end position="730"/>
    </location>
</feature>
<dbReference type="PANTHER" id="PTHR10836:SF76">
    <property type="entry name" value="GLYCERALDEHYDE-3-PHOSPHATE DEHYDROGENASE-RELATED"/>
    <property type="match status" value="1"/>
</dbReference>
<keyword evidence="6" id="KW-0520">NAD</keyword>
<dbReference type="Proteomes" id="UP001235939">
    <property type="component" value="Chromosome 06"/>
</dbReference>
<dbReference type="SMART" id="SM00846">
    <property type="entry name" value="Gp_dh_N"/>
    <property type="match status" value="3"/>
</dbReference>
<comment type="catalytic activity">
    <reaction evidence="8">
        <text>D-glyceraldehyde 3-phosphate + phosphate + NAD(+) = (2R)-3-phospho-glyceroyl phosphate + NADH + H(+)</text>
        <dbReference type="Rhea" id="RHEA:10300"/>
        <dbReference type="ChEBI" id="CHEBI:15378"/>
        <dbReference type="ChEBI" id="CHEBI:43474"/>
        <dbReference type="ChEBI" id="CHEBI:57540"/>
        <dbReference type="ChEBI" id="CHEBI:57604"/>
        <dbReference type="ChEBI" id="CHEBI:57945"/>
        <dbReference type="ChEBI" id="CHEBI:59776"/>
        <dbReference type="EC" id="1.2.1.12"/>
    </reaction>
</comment>
<gene>
    <name evidence="12" type="ORF">LAZ67_6000092</name>
</gene>
<dbReference type="CDD" id="cd10442">
    <property type="entry name" value="GIY-YIG_PLEs"/>
    <property type="match status" value="1"/>
</dbReference>
<feature type="domain" description="Glyceraldehyde 3-phosphate dehydrogenase NAD(P) binding" evidence="11">
    <location>
        <begin position="2"/>
        <end position="149"/>
    </location>
</feature>
<organism evidence="12 13">
    <name type="scientific">Cordylochernes scorpioides</name>
    <dbReference type="NCBI Taxonomy" id="51811"/>
    <lineage>
        <taxon>Eukaryota</taxon>
        <taxon>Metazoa</taxon>
        <taxon>Ecdysozoa</taxon>
        <taxon>Arthropoda</taxon>
        <taxon>Chelicerata</taxon>
        <taxon>Arachnida</taxon>
        <taxon>Pseudoscorpiones</taxon>
        <taxon>Cheliferoidea</taxon>
        <taxon>Chernetidae</taxon>
        <taxon>Cordylochernes</taxon>
    </lineage>
</organism>
<sequence>MAKVGINGFGRIGRLVLRAAMAKGVSVVAINDPFIDVNYMVYMFKYDSTHGRYKGEVHEEGGMLVVDGQKIHVFQEKSPASIPWGKVGAEYVVESTGVFTTIDKSKTHLESGAKKVVISAPSADAPMFVMGVNHQSYDSGMTVVSNASCTTNCLAPLAKVINDNFGIEEGLMTTVHAVTATQKTVDGPSAKLWRDGRGAGQNIIPASTGAAKAVGKVIPELNGKLTGMAFRVPVPDVSVVDLTCRLAKEASYDEIKAAIKAASESDNWKGILGYTEDEVVSSDFLGDTRSSIFDAKAGISLTKNFVKLVSWYDNEYGYSCRVIDLLNQNTSMTTPPLPVSSPDEKGGGGAITSSPKNLGSAGPADSTLMAYHLQAEVPRNLIMSIYNCVGSLCGEETLGPNKLGNNQKQDFTPSPTKPTALVVNGCINRGGSYSAARLHSLSNKTYGSCGQWMYQQGRKLQCSKTSLPLQQNLRLLWSMDVSTGEEATVQQDFTPSPTKPTALVVNGCINRGGSYSAVRLHSLSNKTYGSCGQWMYQQGRKLQCRILPPPTSSGNPESTNNFLLQWQRLESTGEWTSYFACFHPVFQSLFGRIGRLVLRAAMAKGVSVVAINDPFIDVNYMVYMFKYDSTHGVYKGEVHEEGGMLVVDGQKIHVFQERSPASIPWGKVGAEYVVESTGVFTTIDKSKTHLESGAKKVVISAPSADAPMFVMGVNHQSYDSGMTVVSNASCTTNCLAPLAKVINDNFGIEEGLMTTVHATTATQKTVDGPSAKLWRDGRGAGQNIIPASTGAAKAVGKVIPELNSKLTGMAFRVPVPDVSVVDLTCRLAKEASYDDIKAAIKAASESDNWKGILGYTEDEVVSSDFLGDTRSSIFDAKAGISLTKKFVKLVSWYDNEYGYSCRVIDLLKLEVLGHWGAGRFAVDAVGLGGGLRRPTGGVLVHCTTLGNKTGFTTKVYRKPTFPMQYLHFASNSPISHKITVVRTLTKRAFTHCSSKIEYNKELNFIENQILKSGYLLPFIKRNRYKPGTPRNNYNHYISTCYLPYTESTITIARKLKSFGIKTIFRGSPSIASILRNPITKSIDQKQKKDLVYHIPCLNCNGVYFGETSRDLSIRIKEHQRNISKLNPNSLIVDHVRETGHTPDFNNTRILHKNAKTKTQRLILEAIETMKHPKPLNKKLSCPVNIGAVGNRWKDGLNFWITTATTRVRFPHWALFSDKKKKCSNGPQFLQNPASPASACNQTGLWHICNPESTNNFLLQWQRLESTGEWTSYFACFHPVFQSLFGRIGRLVLRAAMAKGVSVVAINDPFIDVNYMVYMFKYDSTHGVYKGEVHEEGGMLVVDGQKIHVFQESPASIPWGKVGAEYVVESTGVFTTIDKSKTHLESGAKKVVISAPSADAPMFVMGVNHQSYNSGMTVVSNASCTTNCLAPLAKVINDNFGIEEGLMTTVHATTATQKTVDGPSAKLWRDGRGAGQNIIPASTGAAKAVGKVIPELNGKLTGMAFRVPVPDVSVVDLTCRLAKEASYDEIKAAIKAASESDNWKGILGYTEDEVVSSDFLGDTRSSIFDAKAGISLTKKFVKLVSWYDNEYGYSCRVIDLLKGGSYSAARLHSLSNKTYGSCGQWMYQQGRKLQCSKTSLPLQQNLRLLWSMDVSTGEEATVQQDFTPSPTKPTALVVNGCINRGGSYSAARLHSLSNKTYGSCGQWMYQQGRKLQCSKTSLPLQQNLWVLWSMDASTGEEATVQQVFTHSPTKPTGLVVNGCINGGGSYSAARLHSLSNKTYDPSCGPNLTLKPPLYSYHAIISLSS</sequence>
<dbReference type="Gene3D" id="3.40.50.720">
    <property type="entry name" value="NAD(P)-binding Rossmann-like Domain"/>
    <property type="match status" value="3"/>
</dbReference>
<dbReference type="Pfam" id="PF00044">
    <property type="entry name" value="Gp_dh_N"/>
    <property type="match status" value="3"/>
</dbReference>
<dbReference type="PROSITE" id="PS00071">
    <property type="entry name" value="GAPDH"/>
    <property type="match status" value="3"/>
</dbReference>
<dbReference type="EMBL" id="CP092868">
    <property type="protein sequence ID" value="UYV68549.1"/>
    <property type="molecule type" value="Genomic_DNA"/>
</dbReference>
<dbReference type="Pfam" id="PF02800">
    <property type="entry name" value="Gp_dh_C"/>
    <property type="match status" value="3"/>
</dbReference>
<evidence type="ECO:0000256" key="1">
    <source>
        <dbReference type="ARBA" id="ARBA00004869"/>
    </source>
</evidence>
<dbReference type="PRINTS" id="PR00078">
    <property type="entry name" value="G3PDHDRGNASE"/>
</dbReference>
<name>A0ABY6KI84_9ARAC</name>
<evidence type="ECO:0000256" key="6">
    <source>
        <dbReference type="ARBA" id="ARBA00023027"/>
    </source>
</evidence>
<dbReference type="SUPFAM" id="SSF55347">
    <property type="entry name" value="Glyceraldehyde-3-phosphate dehydrogenase-like, C-terminal domain"/>
    <property type="match status" value="3"/>
</dbReference>
<proteinExistence type="inferred from homology"/>
<dbReference type="NCBIfam" id="TIGR01534">
    <property type="entry name" value="GAPDH-I"/>
    <property type="match status" value="3"/>
</dbReference>
<evidence type="ECO:0000259" key="11">
    <source>
        <dbReference type="SMART" id="SM00846"/>
    </source>
</evidence>
<dbReference type="InterPro" id="IPR020830">
    <property type="entry name" value="GlycerAld_3-P_DH_AS"/>
</dbReference>
<comment type="similarity">
    <text evidence="2 9">Belongs to the glyceraldehyde-3-phosphate dehydrogenase family.</text>
</comment>
<evidence type="ECO:0000256" key="4">
    <source>
        <dbReference type="ARBA" id="ARBA00013119"/>
    </source>
</evidence>
<dbReference type="InterPro" id="IPR020829">
    <property type="entry name" value="GlycerAld_3-P_DH_cat"/>
</dbReference>
<feature type="region of interest" description="Disordered" evidence="10">
    <location>
        <begin position="334"/>
        <end position="359"/>
    </location>
</feature>
<dbReference type="InterPro" id="IPR006424">
    <property type="entry name" value="Glyceraldehyde-3-P_DH_1"/>
</dbReference>